<dbReference type="EMBL" id="CP060635">
    <property type="protein sequence ID" value="QNM10590.1"/>
    <property type="molecule type" value="Genomic_DNA"/>
</dbReference>
<accession>A0A7G9GIF8</accession>
<name>A0A7G9GIF8_9FIRM</name>
<keyword evidence="2" id="KW-1185">Reference proteome</keyword>
<dbReference type="KEGG" id="whj:H9Q79_09340"/>
<reference evidence="1 2" key="1">
    <citation type="submission" date="2020-08" db="EMBL/GenBank/DDBJ databases">
        <authorList>
            <person name="Liu C."/>
            <person name="Sun Q."/>
        </authorList>
    </citation>
    <scope>NUCLEOTIDE SEQUENCE [LARGE SCALE GENOMIC DNA]</scope>
    <source>
        <strain evidence="1 2">NSJ-29</strain>
    </source>
</reference>
<evidence type="ECO:0000313" key="1">
    <source>
        <dbReference type="EMBL" id="QNM10590.1"/>
    </source>
</evidence>
<gene>
    <name evidence="1" type="ORF">H9Q79_09340</name>
</gene>
<sequence length="82" mass="9727">MLPEKKRDSHAGEGDGGQKRVILDFAWILFVALELGYREKEVACMYYGKWCDLFEQYKKMHNIRMRRATFEEPKKVVSLLDL</sequence>
<dbReference type="Proteomes" id="UP000515860">
    <property type="component" value="Chromosome"/>
</dbReference>
<protein>
    <submittedName>
        <fullName evidence="1">Uncharacterized protein</fullName>
    </submittedName>
</protein>
<proteinExistence type="predicted"/>
<dbReference type="AlphaFoldDB" id="A0A7G9GIF8"/>
<evidence type="ECO:0000313" key="2">
    <source>
        <dbReference type="Proteomes" id="UP000515860"/>
    </source>
</evidence>
<dbReference type="RefSeq" id="WP_249328153.1">
    <property type="nucleotide sequence ID" value="NZ_CP060635.1"/>
</dbReference>
<organism evidence="1 2">
    <name type="scientific">Wansuia hejianensis</name>
    <dbReference type="NCBI Taxonomy" id="2763667"/>
    <lineage>
        <taxon>Bacteria</taxon>
        <taxon>Bacillati</taxon>
        <taxon>Bacillota</taxon>
        <taxon>Clostridia</taxon>
        <taxon>Lachnospirales</taxon>
        <taxon>Lachnospiraceae</taxon>
        <taxon>Wansuia</taxon>
    </lineage>
</organism>